<dbReference type="PROSITE" id="PS01124">
    <property type="entry name" value="HTH_ARAC_FAMILY_2"/>
    <property type="match status" value="1"/>
</dbReference>
<dbReference type="InterPro" id="IPR053142">
    <property type="entry name" value="PchR_regulatory_protein"/>
</dbReference>
<dbReference type="InterPro" id="IPR018060">
    <property type="entry name" value="HTH_AraC"/>
</dbReference>
<dbReference type="eggNOG" id="COG2207">
    <property type="taxonomic scope" value="Bacteria"/>
</dbReference>
<evidence type="ECO:0000256" key="3">
    <source>
        <dbReference type="ARBA" id="ARBA00023163"/>
    </source>
</evidence>
<protein>
    <submittedName>
        <fullName evidence="5">AraC-type DNA-binding domain-containing protein</fullName>
    </submittedName>
</protein>
<dbReference type="SUPFAM" id="SSF46689">
    <property type="entry name" value="Homeodomain-like"/>
    <property type="match status" value="2"/>
</dbReference>
<keyword evidence="2 5" id="KW-0238">DNA-binding</keyword>
<dbReference type="PANTHER" id="PTHR47893:SF1">
    <property type="entry name" value="REGULATORY PROTEIN PCHR"/>
    <property type="match status" value="1"/>
</dbReference>
<dbReference type="RefSeq" id="WP_011395249.1">
    <property type="nucleotide sequence ID" value="NC_007645.1"/>
</dbReference>
<dbReference type="SMART" id="SM00342">
    <property type="entry name" value="HTH_ARAC"/>
    <property type="match status" value="1"/>
</dbReference>
<name>Q2SME8_HAHCH</name>
<evidence type="ECO:0000256" key="2">
    <source>
        <dbReference type="ARBA" id="ARBA00023125"/>
    </source>
</evidence>
<dbReference type="EMBL" id="CP000155">
    <property type="protein sequence ID" value="ABC28176.1"/>
    <property type="molecule type" value="Genomic_DNA"/>
</dbReference>
<evidence type="ECO:0000313" key="5">
    <source>
        <dbReference type="EMBL" id="ABC28176.1"/>
    </source>
</evidence>
<dbReference type="Gene3D" id="1.10.10.60">
    <property type="entry name" value="Homeodomain-like"/>
    <property type="match status" value="2"/>
</dbReference>
<dbReference type="PROSITE" id="PS00041">
    <property type="entry name" value="HTH_ARAC_FAMILY_1"/>
    <property type="match status" value="1"/>
</dbReference>
<dbReference type="PANTHER" id="PTHR47893">
    <property type="entry name" value="REGULATORY PROTEIN PCHR"/>
    <property type="match status" value="1"/>
</dbReference>
<keyword evidence="6" id="KW-1185">Reference proteome</keyword>
<dbReference type="HOGENOM" id="CLU_052345_1_1_6"/>
<dbReference type="Pfam" id="PF12833">
    <property type="entry name" value="HTH_18"/>
    <property type="match status" value="1"/>
</dbReference>
<dbReference type="KEGG" id="hch:HCH_01309"/>
<reference evidence="5 6" key="1">
    <citation type="journal article" date="2005" name="Nucleic Acids Res.">
        <title>Genomic blueprint of Hahella chejuensis, a marine microbe producing an algicidal agent.</title>
        <authorList>
            <person name="Jeong H."/>
            <person name="Yim J.H."/>
            <person name="Lee C."/>
            <person name="Choi S.-H."/>
            <person name="Park Y.K."/>
            <person name="Yoon S.H."/>
            <person name="Hur C.-G."/>
            <person name="Kang H.-Y."/>
            <person name="Kim D."/>
            <person name="Lee H.H."/>
            <person name="Park K.H."/>
            <person name="Park S.-H."/>
            <person name="Park H.-S."/>
            <person name="Lee H.K."/>
            <person name="Oh T.K."/>
            <person name="Kim J.F."/>
        </authorList>
    </citation>
    <scope>NUCLEOTIDE SEQUENCE [LARGE SCALE GENOMIC DNA]</scope>
    <source>
        <strain evidence="5 6">KCTC 2396</strain>
    </source>
</reference>
<keyword evidence="3" id="KW-0804">Transcription</keyword>
<dbReference type="STRING" id="349521.HCH_01309"/>
<proteinExistence type="predicted"/>
<dbReference type="InterPro" id="IPR018062">
    <property type="entry name" value="HTH_AraC-typ_CS"/>
</dbReference>
<dbReference type="Proteomes" id="UP000000238">
    <property type="component" value="Chromosome"/>
</dbReference>
<dbReference type="GO" id="GO:0043565">
    <property type="term" value="F:sequence-specific DNA binding"/>
    <property type="evidence" value="ECO:0007669"/>
    <property type="project" value="InterPro"/>
</dbReference>
<dbReference type="OrthoDB" id="6670788at2"/>
<sequence>MVNAAQSSAPRIDADELIRLANDAGYRQQIEYSESHHKDAIMEGRFALTSYPSGLSVHLSDLKELQTLSTSMELPPKLTLSVILRGKLDFDLGDSNFEAGGAGPECFALSIPRHQTFHRRLRANRCLTKVNISVSREWLECRSQEEGAAPFVMEELFSEDVIFAKWPASTRLIALAEQILNPPPLNHLLLSLYIESRAMELLSDGMLMLPQHINKPRTDAFETLKPQDNRRIATAREFIEAHLDTIDSLEETAAAVGMSVSTLQRRFKNAYGRTVFEYVRQRKLESARDALLKKELSIGEAAYKAGYRHPSNFVTAFKRAFGATPGEL</sequence>
<gene>
    <name evidence="5" type="ordered locus">HCH_01309</name>
</gene>
<accession>Q2SME8</accession>
<evidence type="ECO:0000256" key="1">
    <source>
        <dbReference type="ARBA" id="ARBA00023015"/>
    </source>
</evidence>
<feature type="domain" description="HTH araC/xylS-type" evidence="4">
    <location>
        <begin position="233"/>
        <end position="328"/>
    </location>
</feature>
<evidence type="ECO:0000313" key="6">
    <source>
        <dbReference type="Proteomes" id="UP000000238"/>
    </source>
</evidence>
<dbReference type="AlphaFoldDB" id="Q2SME8"/>
<dbReference type="GO" id="GO:0003700">
    <property type="term" value="F:DNA-binding transcription factor activity"/>
    <property type="evidence" value="ECO:0007669"/>
    <property type="project" value="InterPro"/>
</dbReference>
<keyword evidence="1" id="KW-0805">Transcription regulation</keyword>
<evidence type="ECO:0000259" key="4">
    <source>
        <dbReference type="PROSITE" id="PS01124"/>
    </source>
</evidence>
<dbReference type="InterPro" id="IPR009057">
    <property type="entry name" value="Homeodomain-like_sf"/>
</dbReference>
<organism evidence="5 6">
    <name type="scientific">Hahella chejuensis (strain KCTC 2396)</name>
    <dbReference type="NCBI Taxonomy" id="349521"/>
    <lineage>
        <taxon>Bacteria</taxon>
        <taxon>Pseudomonadati</taxon>
        <taxon>Pseudomonadota</taxon>
        <taxon>Gammaproteobacteria</taxon>
        <taxon>Oceanospirillales</taxon>
        <taxon>Hahellaceae</taxon>
        <taxon>Hahella</taxon>
    </lineage>
</organism>